<evidence type="ECO:0000313" key="4">
    <source>
        <dbReference type="EMBL" id="JAH77801.1"/>
    </source>
</evidence>
<dbReference type="PROSITE" id="PS00018">
    <property type="entry name" value="EF_HAND_1"/>
    <property type="match status" value="1"/>
</dbReference>
<keyword evidence="1" id="KW-0479">Metal-binding</keyword>
<dbReference type="InterPro" id="IPR002048">
    <property type="entry name" value="EF_hand_dom"/>
</dbReference>
<reference evidence="4" key="1">
    <citation type="submission" date="2014-11" db="EMBL/GenBank/DDBJ databases">
        <authorList>
            <person name="Amaro Gonzalez C."/>
        </authorList>
    </citation>
    <scope>NUCLEOTIDE SEQUENCE</scope>
</reference>
<dbReference type="InterPro" id="IPR011992">
    <property type="entry name" value="EF-hand-dom_pair"/>
</dbReference>
<reference evidence="4" key="2">
    <citation type="journal article" date="2015" name="Fish Shellfish Immunol.">
        <title>Early steps in the European eel (Anguilla anguilla)-Vibrio vulnificus interaction in the gills: Role of the RtxA13 toxin.</title>
        <authorList>
            <person name="Callol A."/>
            <person name="Pajuelo D."/>
            <person name="Ebbesson L."/>
            <person name="Teles M."/>
            <person name="MacKenzie S."/>
            <person name="Amaro C."/>
        </authorList>
    </citation>
    <scope>NUCLEOTIDE SEQUENCE</scope>
</reference>
<dbReference type="InterPro" id="IPR018247">
    <property type="entry name" value="EF_Hand_1_Ca_BS"/>
</dbReference>
<dbReference type="AlphaFoldDB" id="A0A0E9VII6"/>
<feature type="domain" description="EF-hand" evidence="3">
    <location>
        <begin position="5"/>
        <end position="53"/>
    </location>
</feature>
<organism evidence="4">
    <name type="scientific">Anguilla anguilla</name>
    <name type="common">European freshwater eel</name>
    <name type="synonym">Muraena anguilla</name>
    <dbReference type="NCBI Taxonomy" id="7936"/>
    <lineage>
        <taxon>Eukaryota</taxon>
        <taxon>Metazoa</taxon>
        <taxon>Chordata</taxon>
        <taxon>Craniata</taxon>
        <taxon>Vertebrata</taxon>
        <taxon>Euteleostomi</taxon>
        <taxon>Actinopterygii</taxon>
        <taxon>Neopterygii</taxon>
        <taxon>Teleostei</taxon>
        <taxon>Anguilliformes</taxon>
        <taxon>Anguillidae</taxon>
        <taxon>Anguilla</taxon>
    </lineage>
</organism>
<dbReference type="SUPFAM" id="SSF47473">
    <property type="entry name" value="EF-hand"/>
    <property type="match status" value="1"/>
</dbReference>
<name>A0A0E9VII6_ANGAN</name>
<dbReference type="GO" id="GO:0005509">
    <property type="term" value="F:calcium ion binding"/>
    <property type="evidence" value="ECO:0007669"/>
    <property type="project" value="InterPro"/>
</dbReference>
<evidence type="ECO:0000259" key="3">
    <source>
        <dbReference type="Pfam" id="PF13499"/>
    </source>
</evidence>
<dbReference type="Pfam" id="PF13499">
    <property type="entry name" value="EF-hand_7"/>
    <property type="match status" value="1"/>
</dbReference>
<dbReference type="EMBL" id="GBXM01030776">
    <property type="protein sequence ID" value="JAH77801.1"/>
    <property type="molecule type" value="Transcribed_RNA"/>
</dbReference>
<evidence type="ECO:0000256" key="2">
    <source>
        <dbReference type="ARBA" id="ARBA00022837"/>
    </source>
</evidence>
<accession>A0A0E9VII6</accession>
<proteinExistence type="predicted"/>
<dbReference type="Gene3D" id="1.10.238.10">
    <property type="entry name" value="EF-hand"/>
    <property type="match status" value="1"/>
</dbReference>
<protein>
    <recommendedName>
        <fullName evidence="3">EF-hand domain-containing protein</fullName>
    </recommendedName>
</protein>
<dbReference type="CDD" id="cd00051">
    <property type="entry name" value="EFh"/>
    <property type="match status" value="1"/>
</dbReference>
<sequence>MVSPQLFDTDDDQRITQGEFSSLLRCSLGVADLDISKLFSEVDVDKSGCISYGESTPPPQSAAFR</sequence>
<keyword evidence="2" id="KW-0106">Calcium</keyword>
<evidence type="ECO:0000256" key="1">
    <source>
        <dbReference type="ARBA" id="ARBA00022723"/>
    </source>
</evidence>